<accession>M0KL61</accession>
<comment type="caution">
    <text evidence="1">The sequence shown here is derived from an EMBL/GenBank/DDBJ whole genome shotgun (WGS) entry which is preliminary data.</text>
</comment>
<dbReference type="Proteomes" id="UP000011623">
    <property type="component" value="Unassembled WGS sequence"/>
</dbReference>
<proteinExistence type="predicted"/>
<reference evidence="1 2" key="1">
    <citation type="journal article" date="2014" name="PLoS Genet.">
        <title>Phylogenetically driven sequencing of extremely halophilic archaea reveals strategies for static and dynamic osmo-response.</title>
        <authorList>
            <person name="Becker E.A."/>
            <person name="Seitzer P.M."/>
            <person name="Tritt A."/>
            <person name="Larsen D."/>
            <person name="Krusor M."/>
            <person name="Yao A.I."/>
            <person name="Wu D."/>
            <person name="Madern D."/>
            <person name="Eisen J.A."/>
            <person name="Darling A.E."/>
            <person name="Facciotti M.T."/>
        </authorList>
    </citation>
    <scope>NUCLEOTIDE SEQUENCE [LARGE SCALE GENOMIC DNA]</scope>
    <source>
        <strain evidence="1 2">JCM 13557</strain>
    </source>
</reference>
<evidence type="ECO:0000313" key="1">
    <source>
        <dbReference type="EMBL" id="EMA21653.1"/>
    </source>
</evidence>
<evidence type="ECO:0000313" key="2">
    <source>
        <dbReference type="Proteomes" id="UP000011623"/>
    </source>
</evidence>
<organism evidence="1 2">
    <name type="scientific">Haloarcula amylolytica JCM 13557</name>
    <dbReference type="NCBI Taxonomy" id="1227452"/>
    <lineage>
        <taxon>Archaea</taxon>
        <taxon>Methanobacteriati</taxon>
        <taxon>Methanobacteriota</taxon>
        <taxon>Stenosarchaea group</taxon>
        <taxon>Halobacteria</taxon>
        <taxon>Halobacteriales</taxon>
        <taxon>Haloarculaceae</taxon>
        <taxon>Haloarcula</taxon>
    </lineage>
</organism>
<keyword evidence="2" id="KW-1185">Reference proteome</keyword>
<sequence>MTENVVVLGAGYAGAGAIKSLEDELDGVA</sequence>
<name>M0KL61_9EURY</name>
<dbReference type="AlphaFoldDB" id="M0KL61"/>
<dbReference type="EMBL" id="AOLW01000016">
    <property type="protein sequence ID" value="EMA21653.1"/>
    <property type="molecule type" value="Genomic_DNA"/>
</dbReference>
<protein>
    <submittedName>
        <fullName evidence="1">NADH dehydrogenase</fullName>
    </submittedName>
</protein>
<gene>
    <name evidence="1" type="ORF">C442_09342</name>
</gene>
<feature type="non-terminal residue" evidence="1">
    <location>
        <position position="29"/>
    </location>
</feature>